<dbReference type="EMBL" id="BGPR01062169">
    <property type="protein sequence ID" value="GBO37637.1"/>
    <property type="molecule type" value="Genomic_DNA"/>
</dbReference>
<proteinExistence type="predicted"/>
<organism evidence="1 2">
    <name type="scientific">Araneus ventricosus</name>
    <name type="common">Orbweaver spider</name>
    <name type="synonym">Epeira ventricosa</name>
    <dbReference type="NCBI Taxonomy" id="182803"/>
    <lineage>
        <taxon>Eukaryota</taxon>
        <taxon>Metazoa</taxon>
        <taxon>Ecdysozoa</taxon>
        <taxon>Arthropoda</taxon>
        <taxon>Chelicerata</taxon>
        <taxon>Arachnida</taxon>
        <taxon>Araneae</taxon>
        <taxon>Araneomorphae</taxon>
        <taxon>Entelegynae</taxon>
        <taxon>Araneoidea</taxon>
        <taxon>Araneidae</taxon>
        <taxon>Araneus</taxon>
    </lineage>
</organism>
<keyword evidence="2" id="KW-1185">Reference proteome</keyword>
<dbReference type="AlphaFoldDB" id="A0A4Y2WNW7"/>
<gene>
    <name evidence="1" type="ORF">AVEN_135389_1</name>
</gene>
<comment type="caution">
    <text evidence="1">The sequence shown here is derived from an EMBL/GenBank/DDBJ whole genome shotgun (WGS) entry which is preliminary data.</text>
</comment>
<accession>A0A4Y2WNW7</accession>
<dbReference type="Proteomes" id="UP000499080">
    <property type="component" value="Unassembled WGS sequence"/>
</dbReference>
<protein>
    <submittedName>
        <fullName evidence="1">Uncharacterized protein</fullName>
    </submittedName>
</protein>
<evidence type="ECO:0000313" key="1">
    <source>
        <dbReference type="EMBL" id="GBO37637.1"/>
    </source>
</evidence>
<evidence type="ECO:0000313" key="2">
    <source>
        <dbReference type="Proteomes" id="UP000499080"/>
    </source>
</evidence>
<sequence>MFNRPTYTANFWWNWASNLEPSGSEAEIIPLGYRGLYAVLLKLLRLQICLQDPIWINMIPDVPLFMEVQICLQDPIWINMISDVPLFMEVQICLQDPI</sequence>
<reference evidence="1 2" key="1">
    <citation type="journal article" date="2019" name="Sci. Rep.">
        <title>Orb-weaving spider Araneus ventricosus genome elucidates the spidroin gene catalogue.</title>
        <authorList>
            <person name="Kono N."/>
            <person name="Nakamura H."/>
            <person name="Ohtoshi R."/>
            <person name="Moran D.A.P."/>
            <person name="Shinohara A."/>
            <person name="Yoshida Y."/>
            <person name="Fujiwara M."/>
            <person name="Mori M."/>
            <person name="Tomita M."/>
            <person name="Arakawa K."/>
        </authorList>
    </citation>
    <scope>NUCLEOTIDE SEQUENCE [LARGE SCALE GENOMIC DNA]</scope>
</reference>
<name>A0A4Y2WNW7_ARAVE</name>